<gene>
    <name evidence="1" type="ORF">AVEN_84184_1</name>
</gene>
<dbReference type="EMBL" id="BGPR01021161">
    <property type="protein sequence ID" value="GBN86181.1"/>
    <property type="molecule type" value="Genomic_DNA"/>
</dbReference>
<proteinExistence type="predicted"/>
<organism evidence="1 2">
    <name type="scientific">Araneus ventricosus</name>
    <name type="common">Orbweaver spider</name>
    <name type="synonym">Epeira ventricosa</name>
    <dbReference type="NCBI Taxonomy" id="182803"/>
    <lineage>
        <taxon>Eukaryota</taxon>
        <taxon>Metazoa</taxon>
        <taxon>Ecdysozoa</taxon>
        <taxon>Arthropoda</taxon>
        <taxon>Chelicerata</taxon>
        <taxon>Arachnida</taxon>
        <taxon>Araneae</taxon>
        <taxon>Araneomorphae</taxon>
        <taxon>Entelegynae</taxon>
        <taxon>Araneoidea</taxon>
        <taxon>Araneidae</taxon>
        <taxon>Araneus</taxon>
    </lineage>
</organism>
<evidence type="ECO:0000313" key="1">
    <source>
        <dbReference type="EMBL" id="GBN86181.1"/>
    </source>
</evidence>
<reference evidence="1 2" key="1">
    <citation type="journal article" date="2019" name="Sci. Rep.">
        <title>Orb-weaving spider Araneus ventricosus genome elucidates the spidroin gene catalogue.</title>
        <authorList>
            <person name="Kono N."/>
            <person name="Nakamura H."/>
            <person name="Ohtoshi R."/>
            <person name="Moran D.A.P."/>
            <person name="Shinohara A."/>
            <person name="Yoshida Y."/>
            <person name="Fujiwara M."/>
            <person name="Mori M."/>
            <person name="Tomita M."/>
            <person name="Arakawa K."/>
        </authorList>
    </citation>
    <scope>NUCLEOTIDE SEQUENCE [LARGE SCALE GENOMIC DNA]</scope>
</reference>
<protein>
    <submittedName>
        <fullName evidence="1">Uncharacterized protein</fullName>
    </submittedName>
</protein>
<dbReference type="Proteomes" id="UP000499080">
    <property type="component" value="Unassembled WGS sequence"/>
</dbReference>
<accession>A0A4Y2SE61</accession>
<keyword evidence="2" id="KW-1185">Reference proteome</keyword>
<name>A0A4Y2SE61_ARAVE</name>
<comment type="caution">
    <text evidence="1">The sequence shown here is derived from an EMBL/GenBank/DDBJ whole genome shotgun (WGS) entry which is preliminary data.</text>
</comment>
<sequence length="149" mass="17466">MRLDLFRDSSVEITSKELILGTHLLYFFVNEVHKASGTGLPETFSHTTSNVGWIDTQWVAELYQVHEPVHPKEIQSQQRIRNKILFGKPQACKNMIRCGLFCSTFWEISKLLELSEEIRLLIRPLRKRVRVVWLRLLQSIDRQPPGREP</sequence>
<dbReference type="AlphaFoldDB" id="A0A4Y2SE61"/>
<evidence type="ECO:0000313" key="2">
    <source>
        <dbReference type="Proteomes" id="UP000499080"/>
    </source>
</evidence>